<dbReference type="InterPro" id="IPR035979">
    <property type="entry name" value="RBD_domain_sf"/>
</dbReference>
<dbReference type="PROSITE" id="PS50102">
    <property type="entry name" value="RRM"/>
    <property type="match status" value="1"/>
</dbReference>
<evidence type="ECO:0000259" key="2">
    <source>
        <dbReference type="PROSITE" id="PS50102"/>
    </source>
</evidence>
<dbReference type="SUPFAM" id="SSF54928">
    <property type="entry name" value="RNA-binding domain, RBD"/>
    <property type="match status" value="1"/>
</dbReference>
<dbReference type="EMBL" id="PITK01001217">
    <property type="protein sequence ID" value="TBU11419.1"/>
    <property type="molecule type" value="Genomic_DNA"/>
</dbReference>
<feature type="domain" description="RRM" evidence="2">
    <location>
        <begin position="84"/>
        <end position="167"/>
    </location>
</feature>
<dbReference type="OrthoDB" id="639027at2759"/>
<reference evidence="5 6" key="1">
    <citation type="submission" date="2017-12" db="EMBL/GenBank/DDBJ databases">
        <authorList>
            <person name="Pombert J.-F."/>
            <person name="Haag K.L."/>
            <person name="Ebert D."/>
        </authorList>
    </citation>
    <scope>NUCLEOTIDE SEQUENCE [LARGE SCALE GENOMIC DNA]</scope>
    <source>
        <strain evidence="3">FI-OER-3-3</strain>
        <strain evidence="4">IL-G-3</strain>
    </source>
</reference>
<dbReference type="VEuPathDB" id="MicrosporidiaDB:CWI38_1217p0030"/>
<comment type="caution">
    <text evidence="3">The sequence shown here is derived from an EMBL/GenBank/DDBJ whole genome shotgun (WGS) entry which is preliminary data.</text>
</comment>
<dbReference type="VEuPathDB" id="MicrosporidiaDB:CWI37_0072p0010"/>
<evidence type="ECO:0000313" key="4">
    <source>
        <dbReference type="EMBL" id="TBU11419.1"/>
    </source>
</evidence>
<evidence type="ECO:0000313" key="6">
    <source>
        <dbReference type="Proteomes" id="UP000292362"/>
    </source>
</evidence>
<evidence type="ECO:0000313" key="5">
    <source>
        <dbReference type="Proteomes" id="UP000292282"/>
    </source>
</evidence>
<proteinExistence type="predicted"/>
<organism evidence="3 6">
    <name type="scientific">Hamiltosporidium tvaerminnensis</name>
    <dbReference type="NCBI Taxonomy" id="1176355"/>
    <lineage>
        <taxon>Eukaryota</taxon>
        <taxon>Fungi</taxon>
        <taxon>Fungi incertae sedis</taxon>
        <taxon>Microsporidia</taxon>
        <taxon>Dubosqiidae</taxon>
        <taxon>Hamiltosporidium</taxon>
    </lineage>
</organism>
<dbReference type="EMBL" id="PITJ01000072">
    <property type="protein sequence ID" value="TBU04914.1"/>
    <property type="molecule type" value="Genomic_DNA"/>
</dbReference>
<keyword evidence="1" id="KW-0694">RNA-binding</keyword>
<name>A0A4Q9LB19_9MICR</name>
<evidence type="ECO:0000256" key="1">
    <source>
        <dbReference type="PROSITE-ProRule" id="PRU00176"/>
    </source>
</evidence>
<dbReference type="GO" id="GO:0003723">
    <property type="term" value="F:RNA binding"/>
    <property type="evidence" value="ECO:0007669"/>
    <property type="project" value="UniProtKB-UniRule"/>
</dbReference>
<dbReference type="Proteomes" id="UP000292362">
    <property type="component" value="Unassembled WGS sequence"/>
</dbReference>
<dbReference type="InterPro" id="IPR012677">
    <property type="entry name" value="Nucleotide-bd_a/b_plait_sf"/>
</dbReference>
<evidence type="ECO:0000313" key="3">
    <source>
        <dbReference type="EMBL" id="TBU04914.1"/>
    </source>
</evidence>
<dbReference type="SMART" id="SM00360">
    <property type="entry name" value="RRM"/>
    <property type="match status" value="1"/>
</dbReference>
<keyword evidence="5" id="KW-1185">Reference proteome</keyword>
<dbReference type="AlphaFoldDB" id="A0A4Q9LB19"/>
<dbReference type="Proteomes" id="UP000292282">
    <property type="component" value="Unassembled WGS sequence"/>
</dbReference>
<dbReference type="Gene3D" id="3.30.70.330">
    <property type="match status" value="1"/>
</dbReference>
<accession>A0A4Q9LB19</accession>
<dbReference type="InterPro" id="IPR000504">
    <property type="entry name" value="RRM_dom"/>
</dbReference>
<dbReference type="Pfam" id="PF00076">
    <property type="entry name" value="RRM_1"/>
    <property type="match status" value="1"/>
</dbReference>
<protein>
    <recommendedName>
        <fullName evidence="2">RRM domain-containing protein</fullName>
    </recommendedName>
</protein>
<gene>
    <name evidence="3" type="ORF">CWI37_0072p0010</name>
    <name evidence="4" type="ORF">CWI38_1217p0030</name>
</gene>
<sequence>MEIRDFKPNIEKITERSLLPQFGKGISSNIIPNSKPYPSFQTVSTSLSKSVVSNTGDIYVFKPRNRNIGAFSSIASYGPRSTMTSVRITNIPLEITSKELEMIIMKECKLPVIETRIIYTTGSDNKKKSRGFAFITLSSAQNAEKVIQRLRGFKIDLYVIHAELAEAL</sequence>